<proteinExistence type="predicted"/>
<reference evidence="1" key="2">
    <citation type="journal article" date="2015" name="Fish Shellfish Immunol.">
        <title>Early steps in the European eel (Anguilla anguilla)-Vibrio vulnificus interaction in the gills: Role of the RtxA13 toxin.</title>
        <authorList>
            <person name="Callol A."/>
            <person name="Pajuelo D."/>
            <person name="Ebbesson L."/>
            <person name="Teles M."/>
            <person name="MacKenzie S."/>
            <person name="Amaro C."/>
        </authorList>
    </citation>
    <scope>NUCLEOTIDE SEQUENCE</scope>
</reference>
<sequence length="26" mass="3100">MSNPKNKTILKRRETLHLKVALHKDK</sequence>
<dbReference type="EMBL" id="GBXM01042390">
    <property type="protein sequence ID" value="JAH66187.1"/>
    <property type="molecule type" value="Transcribed_RNA"/>
</dbReference>
<reference evidence="1" key="1">
    <citation type="submission" date="2014-11" db="EMBL/GenBank/DDBJ databases">
        <authorList>
            <person name="Amaro Gonzalez C."/>
        </authorList>
    </citation>
    <scope>NUCLEOTIDE SEQUENCE</scope>
</reference>
<organism evidence="1">
    <name type="scientific">Anguilla anguilla</name>
    <name type="common">European freshwater eel</name>
    <name type="synonym">Muraena anguilla</name>
    <dbReference type="NCBI Taxonomy" id="7936"/>
    <lineage>
        <taxon>Eukaryota</taxon>
        <taxon>Metazoa</taxon>
        <taxon>Chordata</taxon>
        <taxon>Craniata</taxon>
        <taxon>Vertebrata</taxon>
        <taxon>Euteleostomi</taxon>
        <taxon>Actinopterygii</taxon>
        <taxon>Neopterygii</taxon>
        <taxon>Teleostei</taxon>
        <taxon>Anguilliformes</taxon>
        <taxon>Anguillidae</taxon>
        <taxon>Anguilla</taxon>
    </lineage>
</organism>
<evidence type="ECO:0000313" key="1">
    <source>
        <dbReference type="EMBL" id="JAH66187.1"/>
    </source>
</evidence>
<protein>
    <submittedName>
        <fullName evidence="1">Uncharacterized protein</fullName>
    </submittedName>
</protein>
<dbReference type="AlphaFoldDB" id="A0A0E9UK55"/>
<name>A0A0E9UK55_ANGAN</name>
<accession>A0A0E9UK55</accession>